<accession>I6ZTT2</accession>
<organism evidence="1">
    <name type="scientific">Phaseolus vulgaris</name>
    <name type="common">Kidney bean</name>
    <name type="synonym">French bean</name>
    <dbReference type="NCBI Taxonomy" id="3885"/>
    <lineage>
        <taxon>Eukaryota</taxon>
        <taxon>Viridiplantae</taxon>
        <taxon>Streptophyta</taxon>
        <taxon>Embryophyta</taxon>
        <taxon>Tracheophyta</taxon>
        <taxon>Spermatophyta</taxon>
        <taxon>Magnoliopsida</taxon>
        <taxon>eudicotyledons</taxon>
        <taxon>Gunneridae</taxon>
        <taxon>Pentapetalae</taxon>
        <taxon>rosids</taxon>
        <taxon>fabids</taxon>
        <taxon>Fabales</taxon>
        <taxon>Fabaceae</taxon>
        <taxon>Papilionoideae</taxon>
        <taxon>50 kb inversion clade</taxon>
        <taxon>NPAAA clade</taxon>
        <taxon>indigoferoid/millettioid clade</taxon>
        <taxon>Phaseoleae</taxon>
        <taxon>Phaseolus</taxon>
    </lineage>
</organism>
<name>I6ZTT2_PHAVU</name>
<evidence type="ECO:0000313" key="1">
    <source>
        <dbReference type="EMBL" id="AFN88197.1"/>
    </source>
</evidence>
<reference evidence="1" key="1">
    <citation type="journal article" date="2012" name="Theor. Appl. Genet.">
        <title>Development of candidate gene markers associated to common bacterial blight resistance in common bean.</title>
        <authorList>
            <person name="Shi C."/>
            <person name="Yu K."/>
            <person name="Xie W."/>
            <person name="Perry G."/>
            <person name="Navabi A."/>
            <person name="Peter Pauls K."/>
            <person name="Miklas P.N."/>
            <person name="Fourie D."/>
        </authorList>
    </citation>
    <scope>NUCLEOTIDE SEQUENCE</scope>
</reference>
<dbReference type="EMBL" id="JX000234">
    <property type="protein sequence ID" value="AFN88197.1"/>
    <property type="molecule type" value="Genomic_DNA"/>
</dbReference>
<protein>
    <submittedName>
        <fullName evidence="1">Uncharacterized protein</fullName>
    </submittedName>
</protein>
<proteinExistence type="predicted"/>
<sequence length="12" mass="1379">MAKLKKHEAEHG</sequence>